<gene>
    <name evidence="3" type="ORF">AMEX_G25158</name>
</gene>
<keyword evidence="2" id="KW-0812">Transmembrane</keyword>
<proteinExistence type="predicted"/>
<protein>
    <recommendedName>
        <fullName evidence="5">Ig-like domain-containing protein</fullName>
    </recommendedName>
</protein>
<comment type="caution">
    <text evidence="3">The sequence shown here is derived from an EMBL/GenBank/DDBJ whole genome shotgun (WGS) entry which is preliminary data.</text>
</comment>
<evidence type="ECO:0000313" key="3">
    <source>
        <dbReference type="EMBL" id="KAG9261585.1"/>
    </source>
</evidence>
<feature type="compositionally biased region" description="Low complexity" evidence="1">
    <location>
        <begin position="282"/>
        <end position="297"/>
    </location>
</feature>
<keyword evidence="2" id="KW-1133">Transmembrane helix</keyword>
<name>A0A8T2KUN7_ASTMX</name>
<dbReference type="Proteomes" id="UP000752171">
    <property type="component" value="Unassembled WGS sequence"/>
</dbReference>
<accession>A0A8T2KUN7</accession>
<feature type="region of interest" description="Disordered" evidence="1">
    <location>
        <begin position="276"/>
        <end position="309"/>
    </location>
</feature>
<dbReference type="Gene3D" id="2.60.40.10">
    <property type="entry name" value="Immunoglobulins"/>
    <property type="match status" value="1"/>
</dbReference>
<dbReference type="SUPFAM" id="SSF48726">
    <property type="entry name" value="Immunoglobulin"/>
    <property type="match status" value="1"/>
</dbReference>
<evidence type="ECO:0008006" key="5">
    <source>
        <dbReference type="Google" id="ProtNLM"/>
    </source>
</evidence>
<sequence>MRLGSTDMQIYHVPGAVLLLTFYFQSVESALPSVKVEFNGTAVLPCSERCSGVVRWSILSRWSQNPSDILAECDQTSCRSLKEGYQMIHDQYLQGNLSLIISEADFSKRSWYTCNCDVEKICYVSLRLEPPELSLQIKAGESLTLDFPVSEPVQVMFNRTGDANAVPVKVFEGSKIQCDPVYEKRAVLGPQLKELKISDSGVYTLVDTKNEEVVSIFRITVIEEKRSWVWRFWEKDECFIVFFVGVGLGVLVGIFVPPQIMRFSRWLWRKVRRLRGDDNSDKSSAAAAAGGSDQSPGPEGVPLKEPISD</sequence>
<dbReference type="AlphaFoldDB" id="A0A8T2KUN7"/>
<evidence type="ECO:0000256" key="1">
    <source>
        <dbReference type="SAM" id="MobiDB-lite"/>
    </source>
</evidence>
<dbReference type="EMBL" id="JAICCE010000022">
    <property type="protein sequence ID" value="KAG9261585.1"/>
    <property type="molecule type" value="Genomic_DNA"/>
</dbReference>
<keyword evidence="2" id="KW-0472">Membrane</keyword>
<feature type="transmembrane region" description="Helical" evidence="2">
    <location>
        <begin position="239"/>
        <end position="260"/>
    </location>
</feature>
<evidence type="ECO:0000256" key="2">
    <source>
        <dbReference type="SAM" id="Phobius"/>
    </source>
</evidence>
<organism evidence="3 4">
    <name type="scientific">Astyanax mexicanus</name>
    <name type="common">Blind cave fish</name>
    <name type="synonym">Astyanax fasciatus mexicanus</name>
    <dbReference type="NCBI Taxonomy" id="7994"/>
    <lineage>
        <taxon>Eukaryota</taxon>
        <taxon>Metazoa</taxon>
        <taxon>Chordata</taxon>
        <taxon>Craniata</taxon>
        <taxon>Vertebrata</taxon>
        <taxon>Euteleostomi</taxon>
        <taxon>Actinopterygii</taxon>
        <taxon>Neopterygii</taxon>
        <taxon>Teleostei</taxon>
        <taxon>Ostariophysi</taxon>
        <taxon>Characiformes</taxon>
        <taxon>Characoidei</taxon>
        <taxon>Acestrorhamphidae</taxon>
        <taxon>Acestrorhamphinae</taxon>
        <taxon>Astyanax</taxon>
    </lineage>
</organism>
<reference evidence="3 4" key="1">
    <citation type="submission" date="2021-07" db="EMBL/GenBank/DDBJ databases">
        <authorList>
            <person name="Imarazene B."/>
            <person name="Zahm M."/>
            <person name="Klopp C."/>
            <person name="Cabau C."/>
            <person name="Beille S."/>
            <person name="Jouanno E."/>
            <person name="Castinel A."/>
            <person name="Lluch J."/>
            <person name="Gil L."/>
            <person name="Kuchtly C."/>
            <person name="Lopez Roques C."/>
            <person name="Donnadieu C."/>
            <person name="Parrinello H."/>
            <person name="Journot L."/>
            <person name="Du K."/>
            <person name="Schartl M."/>
            <person name="Retaux S."/>
            <person name="Guiguen Y."/>
        </authorList>
    </citation>
    <scope>NUCLEOTIDE SEQUENCE [LARGE SCALE GENOMIC DNA]</scope>
    <source>
        <strain evidence="3">Pach_M1</strain>
        <tissue evidence="3">Testis</tissue>
    </source>
</reference>
<dbReference type="InterPro" id="IPR036179">
    <property type="entry name" value="Ig-like_dom_sf"/>
</dbReference>
<evidence type="ECO:0000313" key="4">
    <source>
        <dbReference type="Proteomes" id="UP000752171"/>
    </source>
</evidence>
<dbReference type="InterPro" id="IPR013783">
    <property type="entry name" value="Ig-like_fold"/>
</dbReference>